<dbReference type="GO" id="GO:0042254">
    <property type="term" value="P:ribosome biogenesis"/>
    <property type="evidence" value="ECO:0007669"/>
    <property type="project" value="InterPro"/>
</dbReference>
<evidence type="ECO:0000256" key="7">
    <source>
        <dbReference type="ARBA" id="ARBA00022980"/>
    </source>
</evidence>
<dbReference type="PRINTS" id="PR00884">
    <property type="entry name" value="RIBOSOMALHS6"/>
</dbReference>
<keyword evidence="8 9" id="KW-0687">Ribonucleoprotein</keyword>
<dbReference type="FunFam" id="3.30.1330.30:FF:000020">
    <property type="entry name" value="50S ribosomal protein L7Ae"/>
    <property type="match status" value="1"/>
</dbReference>
<dbReference type="GO" id="GO:0001682">
    <property type="term" value="P:tRNA 5'-leader removal"/>
    <property type="evidence" value="ECO:0007669"/>
    <property type="project" value="UniProtKB-UniRule"/>
</dbReference>
<evidence type="ECO:0000256" key="4">
    <source>
        <dbReference type="ARBA" id="ARBA00022694"/>
    </source>
</evidence>
<evidence type="ECO:0000256" key="9">
    <source>
        <dbReference type="HAMAP-Rule" id="MF_00326"/>
    </source>
</evidence>
<dbReference type="PRINTS" id="PR00881">
    <property type="entry name" value="L7ARS6FAMILY"/>
</dbReference>
<evidence type="ECO:0000259" key="11">
    <source>
        <dbReference type="Pfam" id="PF01248"/>
    </source>
</evidence>
<keyword evidence="13" id="KW-1185">Reference proteome</keyword>
<comment type="function">
    <text evidence="9">Multifunctional RNA-binding protein that recognizes the K-turn motif in ribosomal RNA, the RNA component of RNase P, box H/ACA, box C/D and box C'/D' sRNAs.</text>
</comment>
<keyword evidence="5 9" id="KW-0699">rRNA-binding</keyword>
<evidence type="ECO:0000313" key="13">
    <source>
        <dbReference type="Proteomes" id="UP000610960"/>
    </source>
</evidence>
<feature type="region of interest" description="Disordered" evidence="10">
    <location>
        <begin position="139"/>
        <end position="159"/>
    </location>
</feature>
<dbReference type="AlphaFoldDB" id="A0A830GT31"/>
<dbReference type="GO" id="GO:0006412">
    <property type="term" value="P:translation"/>
    <property type="evidence" value="ECO:0007669"/>
    <property type="project" value="UniProtKB-UniRule"/>
</dbReference>
<dbReference type="HAMAP" id="MF_00326">
    <property type="entry name" value="Ribosomal_eL8"/>
    <property type="match status" value="1"/>
</dbReference>
<dbReference type="Proteomes" id="UP000610960">
    <property type="component" value="Unassembled WGS sequence"/>
</dbReference>
<dbReference type="RefSeq" id="WP_188595587.1">
    <property type="nucleotide sequence ID" value="NZ_BMNL01000001.1"/>
</dbReference>
<feature type="domain" description="Ribosomal protein eL8/eL30/eS12/Gadd45" evidence="11">
    <location>
        <begin position="32"/>
        <end position="122"/>
    </location>
</feature>
<dbReference type="EMBL" id="BMNL01000001">
    <property type="protein sequence ID" value="GGP19165.1"/>
    <property type="molecule type" value="Genomic_DNA"/>
</dbReference>
<dbReference type="InterPro" id="IPR018492">
    <property type="entry name" value="Ribosomal_eL8/Nhp2"/>
</dbReference>
<evidence type="ECO:0000256" key="10">
    <source>
        <dbReference type="SAM" id="MobiDB-lite"/>
    </source>
</evidence>
<evidence type="ECO:0000256" key="5">
    <source>
        <dbReference type="ARBA" id="ARBA00022730"/>
    </source>
</evidence>
<comment type="subcellular location">
    <subcellularLocation>
        <location evidence="1 9">Cytoplasm</location>
    </subcellularLocation>
</comment>
<evidence type="ECO:0000256" key="2">
    <source>
        <dbReference type="ARBA" id="ARBA00007337"/>
    </source>
</evidence>
<dbReference type="InterPro" id="IPR004037">
    <property type="entry name" value="Ribosomal_eL8-like_CS"/>
</dbReference>
<keyword evidence="6 9" id="KW-0694">RNA-binding</keyword>
<keyword evidence="7 9" id="KW-0689">Ribosomal protein</keyword>
<reference evidence="12" key="1">
    <citation type="journal article" date="2014" name="Int. J. Syst. Evol. Microbiol.">
        <title>Complete genome sequence of Corynebacterium casei LMG S-19264T (=DSM 44701T), isolated from a smear-ripened cheese.</title>
        <authorList>
            <consortium name="US DOE Joint Genome Institute (JGI-PGF)"/>
            <person name="Walter F."/>
            <person name="Albersmeier A."/>
            <person name="Kalinowski J."/>
            <person name="Ruckert C."/>
        </authorList>
    </citation>
    <scope>NUCLEOTIDE SEQUENCE</scope>
    <source>
        <strain evidence="12">JCM 10088</strain>
    </source>
</reference>
<evidence type="ECO:0000256" key="6">
    <source>
        <dbReference type="ARBA" id="ARBA00022884"/>
    </source>
</evidence>
<organism evidence="12 13">
    <name type="scientific">Thermocladium modestius</name>
    <dbReference type="NCBI Taxonomy" id="62609"/>
    <lineage>
        <taxon>Archaea</taxon>
        <taxon>Thermoproteota</taxon>
        <taxon>Thermoprotei</taxon>
        <taxon>Thermoproteales</taxon>
        <taxon>Thermoproteaceae</taxon>
        <taxon>Thermocladium</taxon>
    </lineage>
</organism>
<evidence type="ECO:0000256" key="1">
    <source>
        <dbReference type="ARBA" id="ARBA00004496"/>
    </source>
</evidence>
<dbReference type="GO" id="GO:0004526">
    <property type="term" value="F:ribonuclease P activity"/>
    <property type="evidence" value="ECO:0007669"/>
    <property type="project" value="UniProtKB-UniRule"/>
</dbReference>
<evidence type="ECO:0000256" key="3">
    <source>
        <dbReference type="ARBA" id="ARBA00022490"/>
    </source>
</evidence>
<proteinExistence type="inferred from homology"/>
<gene>
    <name evidence="9" type="primary">rpl7ae</name>
    <name evidence="12" type="ORF">GCM10007981_01740</name>
</gene>
<sequence length="159" mass="17573">MSSIDPRTFYGNPPQGKPFYVRFVVPPELAEKAYEVLSLAKQSGKIKKGSNEATKMIERGMARLVLIAEDVDPPEIVAHLPLLCEERGVPYVYVPSKEKLGKSAGIEATAAAAVIIEPGQASQQLDDLITQLNDVRAKAGLNPVQPQQRQEEQPRRQRR</sequence>
<comment type="similarity">
    <text evidence="2 9">Belongs to the eukaryotic ribosomal protein eL8 family.</text>
</comment>
<keyword evidence="4 9" id="KW-0819">tRNA processing</keyword>
<dbReference type="GO" id="GO:0003735">
    <property type="term" value="F:structural constituent of ribosome"/>
    <property type="evidence" value="ECO:0007669"/>
    <property type="project" value="InterPro"/>
</dbReference>
<name>A0A830GT31_9CREN</name>
<evidence type="ECO:0000313" key="12">
    <source>
        <dbReference type="EMBL" id="GGP19165.1"/>
    </source>
</evidence>
<accession>A0A830GT31</accession>
<protein>
    <recommendedName>
        <fullName evidence="9">Large ribosomal subunit protein eL8</fullName>
    </recommendedName>
</protein>
<dbReference type="GO" id="GO:0005840">
    <property type="term" value="C:ribosome"/>
    <property type="evidence" value="ECO:0007669"/>
    <property type="project" value="UniProtKB-KW"/>
</dbReference>
<feature type="compositionally biased region" description="Basic and acidic residues" evidence="10">
    <location>
        <begin position="149"/>
        <end position="159"/>
    </location>
</feature>
<evidence type="ECO:0000256" key="8">
    <source>
        <dbReference type="ARBA" id="ARBA00023274"/>
    </source>
</evidence>
<dbReference type="Pfam" id="PF01248">
    <property type="entry name" value="Ribosomal_L7Ae"/>
    <property type="match status" value="1"/>
</dbReference>
<reference evidence="12" key="2">
    <citation type="submission" date="2020-09" db="EMBL/GenBank/DDBJ databases">
        <authorList>
            <person name="Sun Q."/>
            <person name="Ohkuma M."/>
        </authorList>
    </citation>
    <scope>NUCLEOTIDE SEQUENCE</scope>
    <source>
        <strain evidence="12">JCM 10088</strain>
    </source>
</reference>
<dbReference type="PROSITE" id="PS01082">
    <property type="entry name" value="RIBOSOMAL_L7AE"/>
    <property type="match status" value="1"/>
</dbReference>
<dbReference type="GO" id="GO:0005737">
    <property type="term" value="C:cytoplasm"/>
    <property type="evidence" value="ECO:0007669"/>
    <property type="project" value="UniProtKB-SubCell"/>
</dbReference>
<dbReference type="NCBIfam" id="TIGR03677">
    <property type="entry name" value="eL8_ribo"/>
    <property type="match status" value="1"/>
</dbReference>
<dbReference type="GO" id="GO:1990904">
    <property type="term" value="C:ribonucleoprotein complex"/>
    <property type="evidence" value="ECO:0007669"/>
    <property type="project" value="UniProtKB-KW"/>
</dbReference>
<dbReference type="InterPro" id="IPR004038">
    <property type="entry name" value="Ribosomal_eL8/eL30/eS12/Gad45"/>
</dbReference>
<comment type="caution">
    <text evidence="12">The sequence shown here is derived from an EMBL/GenBank/DDBJ whole genome shotgun (WGS) entry which is preliminary data.</text>
</comment>
<dbReference type="Gene3D" id="3.30.1330.30">
    <property type="match status" value="1"/>
</dbReference>
<keyword evidence="3 9" id="KW-0963">Cytoplasm</keyword>
<dbReference type="GO" id="GO:0019843">
    <property type="term" value="F:rRNA binding"/>
    <property type="evidence" value="ECO:0007669"/>
    <property type="project" value="UniProtKB-KW"/>
</dbReference>
<dbReference type="OrthoDB" id="25810at2157"/>
<dbReference type="InterPro" id="IPR029064">
    <property type="entry name" value="Ribosomal_eL30-like_sf"/>
</dbReference>
<comment type="subunit">
    <text evidence="9">Part of the 50S ribosomal subunit. Probably part of the RNase P complex.</text>
</comment>
<dbReference type="SUPFAM" id="SSF55315">
    <property type="entry name" value="L30e-like"/>
    <property type="match status" value="1"/>
</dbReference>
<dbReference type="PANTHER" id="PTHR11843">
    <property type="entry name" value="40S RIBOSOMAL PROTEIN S12"/>
    <property type="match status" value="1"/>
</dbReference>
<dbReference type="InterPro" id="IPR022481">
    <property type="entry name" value="Ribosomal_eL8_arc"/>
</dbReference>